<dbReference type="AlphaFoldDB" id="A0A4P7AGX8"/>
<dbReference type="KEGG" id="sgq:SGLAD_v1c01520"/>
<keyword evidence="2" id="KW-1185">Reference proteome</keyword>
<dbReference type="NCBIfam" id="TIGR00099">
    <property type="entry name" value="Cof-subfamily"/>
    <property type="match status" value="1"/>
</dbReference>
<reference evidence="1 2" key="1">
    <citation type="submission" date="2019-03" db="EMBL/GenBank/DDBJ databases">
        <title>Complete genome sequence of Spiroplasma gladiatoris TG-1 (DSM 22552).</title>
        <authorList>
            <person name="Lin Y.-C."/>
            <person name="Chou L."/>
            <person name="Kuo C.-H."/>
        </authorList>
    </citation>
    <scope>NUCLEOTIDE SEQUENCE [LARGE SCALE GENOMIC DNA]</scope>
    <source>
        <strain evidence="1 2">TG-1</strain>
    </source>
</reference>
<dbReference type="SFLD" id="SFLDG01140">
    <property type="entry name" value="C2.B:_Phosphomannomutase_and_P"/>
    <property type="match status" value="1"/>
</dbReference>
<dbReference type="Pfam" id="PF08282">
    <property type="entry name" value="Hydrolase_3"/>
    <property type="match status" value="1"/>
</dbReference>
<dbReference type="Proteomes" id="UP000294309">
    <property type="component" value="Chromosome"/>
</dbReference>
<keyword evidence="1" id="KW-0378">Hydrolase</keyword>
<dbReference type="OrthoDB" id="9810101at2"/>
<name>A0A4P7AGX8_9MOLU</name>
<dbReference type="GO" id="GO:0016791">
    <property type="term" value="F:phosphatase activity"/>
    <property type="evidence" value="ECO:0007669"/>
    <property type="project" value="TreeGrafter"/>
</dbReference>
<proteinExistence type="predicted"/>
<dbReference type="PROSITE" id="PS01229">
    <property type="entry name" value="COF_2"/>
    <property type="match status" value="1"/>
</dbReference>
<dbReference type="Gene3D" id="3.30.1240.10">
    <property type="match status" value="1"/>
</dbReference>
<protein>
    <submittedName>
        <fullName evidence="1">HAD superfamily hydrolase</fullName>
    </submittedName>
</protein>
<dbReference type="SFLD" id="SFLDS00003">
    <property type="entry name" value="Haloacid_Dehalogenase"/>
    <property type="match status" value="1"/>
</dbReference>
<dbReference type="SUPFAM" id="SSF56784">
    <property type="entry name" value="HAD-like"/>
    <property type="match status" value="1"/>
</dbReference>
<dbReference type="InterPro" id="IPR006379">
    <property type="entry name" value="HAD-SF_hydro_IIB"/>
</dbReference>
<dbReference type="RefSeq" id="WP_134297152.1">
    <property type="nucleotide sequence ID" value="NZ_CP038013.1"/>
</dbReference>
<sequence>MKEKLKEKVIVFVDLDGTALNSNHEFSNKTKEIVKKLYNKGHLLIPITARSTKDAIFQQAVNLGLDKLKGIAVANNGTHIYDFKTNSFIRSSTISQDMLKKVFEKTYGKIGKYKVHYFANDKTYVYGDGENSRYWSDIMKVDYKIIKSFEEIHRDINHLTIILDEKVTDEDIENFYKDFDFVSQQLQITQYTRRVYELCAKGINKGEAIQYILNYYNYDDSNSSIFCFGDSVNDIPMFKVAKYPVAMGNAIDEIKKLAKFETLSNDQNGVADFIEKNILKEGD</sequence>
<dbReference type="Gene3D" id="3.40.50.1000">
    <property type="entry name" value="HAD superfamily/HAD-like"/>
    <property type="match status" value="1"/>
</dbReference>
<dbReference type="InterPro" id="IPR000150">
    <property type="entry name" value="Cof"/>
</dbReference>
<gene>
    <name evidence="1" type="ORF">SGLAD_v1c01520</name>
</gene>
<dbReference type="GO" id="GO:0000287">
    <property type="term" value="F:magnesium ion binding"/>
    <property type="evidence" value="ECO:0007669"/>
    <property type="project" value="TreeGrafter"/>
</dbReference>
<evidence type="ECO:0000313" key="2">
    <source>
        <dbReference type="Proteomes" id="UP000294309"/>
    </source>
</evidence>
<dbReference type="PANTHER" id="PTHR10000">
    <property type="entry name" value="PHOSPHOSERINE PHOSPHATASE"/>
    <property type="match status" value="1"/>
</dbReference>
<accession>A0A4P7AGX8</accession>
<organism evidence="1 2">
    <name type="scientific">Spiroplasma gladiatoris</name>
    <dbReference type="NCBI Taxonomy" id="2143"/>
    <lineage>
        <taxon>Bacteria</taxon>
        <taxon>Bacillati</taxon>
        <taxon>Mycoplasmatota</taxon>
        <taxon>Mollicutes</taxon>
        <taxon>Entomoplasmatales</taxon>
        <taxon>Spiroplasmataceae</taxon>
        <taxon>Spiroplasma</taxon>
    </lineage>
</organism>
<dbReference type="EMBL" id="CP038013">
    <property type="protein sequence ID" value="QBQ07351.1"/>
    <property type="molecule type" value="Genomic_DNA"/>
</dbReference>
<dbReference type="GO" id="GO:0005829">
    <property type="term" value="C:cytosol"/>
    <property type="evidence" value="ECO:0007669"/>
    <property type="project" value="TreeGrafter"/>
</dbReference>
<dbReference type="NCBIfam" id="TIGR01484">
    <property type="entry name" value="HAD-SF-IIB"/>
    <property type="match status" value="1"/>
</dbReference>
<dbReference type="PANTHER" id="PTHR10000:SF8">
    <property type="entry name" value="HAD SUPERFAMILY HYDROLASE-LIKE, TYPE 3"/>
    <property type="match status" value="1"/>
</dbReference>
<dbReference type="InterPro" id="IPR036412">
    <property type="entry name" value="HAD-like_sf"/>
</dbReference>
<dbReference type="InterPro" id="IPR023214">
    <property type="entry name" value="HAD_sf"/>
</dbReference>
<evidence type="ECO:0000313" key="1">
    <source>
        <dbReference type="EMBL" id="QBQ07351.1"/>
    </source>
</evidence>